<protein>
    <submittedName>
        <fullName evidence="7">Cation transporter</fullName>
    </submittedName>
</protein>
<sequence>MGFDGTRAGRYDVLRVYLINLLVLTALGWSLASRRKASIGLAGLILIPAIAAFGTAIWKMISGEPPEPLTLSVTAIIAMVINLVCAILLMNLRKADSALTRGVWLAARNDVLANLLILAAGVVTVFWFSAWPDIVVGLVIGAINLTAAKEVYEQARAEDPELEMDDDD</sequence>
<evidence type="ECO:0000256" key="3">
    <source>
        <dbReference type="ARBA" id="ARBA00022989"/>
    </source>
</evidence>
<proteinExistence type="predicted"/>
<feature type="domain" description="Cation efflux protein transmembrane" evidence="6">
    <location>
        <begin position="44"/>
        <end position="147"/>
    </location>
</feature>
<keyword evidence="4 5" id="KW-0472">Membrane</keyword>
<dbReference type="GO" id="GO:0008324">
    <property type="term" value="F:monoatomic cation transmembrane transporter activity"/>
    <property type="evidence" value="ECO:0007669"/>
    <property type="project" value="InterPro"/>
</dbReference>
<feature type="transmembrane region" description="Helical" evidence="5">
    <location>
        <begin position="111"/>
        <end position="128"/>
    </location>
</feature>
<dbReference type="InterPro" id="IPR027469">
    <property type="entry name" value="Cation_efflux_TMD_sf"/>
</dbReference>
<evidence type="ECO:0000256" key="1">
    <source>
        <dbReference type="ARBA" id="ARBA00004141"/>
    </source>
</evidence>
<comment type="caution">
    <text evidence="7">The sequence shown here is derived from an EMBL/GenBank/DDBJ whole genome shotgun (WGS) entry which is preliminary data.</text>
</comment>
<evidence type="ECO:0000256" key="5">
    <source>
        <dbReference type="SAM" id="Phobius"/>
    </source>
</evidence>
<evidence type="ECO:0000259" key="6">
    <source>
        <dbReference type="Pfam" id="PF01545"/>
    </source>
</evidence>
<feature type="transmembrane region" description="Helical" evidence="5">
    <location>
        <begin position="70"/>
        <end position="90"/>
    </location>
</feature>
<dbReference type="Gene3D" id="1.20.1510.10">
    <property type="entry name" value="Cation efflux protein transmembrane domain"/>
    <property type="match status" value="1"/>
</dbReference>
<dbReference type="Proteomes" id="UP001223646">
    <property type="component" value="Unassembled WGS sequence"/>
</dbReference>
<dbReference type="InterPro" id="IPR058533">
    <property type="entry name" value="Cation_efflux_TM"/>
</dbReference>
<dbReference type="AlphaFoldDB" id="A0AAW9SHN0"/>
<evidence type="ECO:0000313" key="8">
    <source>
        <dbReference type="Proteomes" id="UP001223646"/>
    </source>
</evidence>
<dbReference type="GO" id="GO:0016020">
    <property type="term" value="C:membrane"/>
    <property type="evidence" value="ECO:0007669"/>
    <property type="project" value="UniProtKB-SubCell"/>
</dbReference>
<evidence type="ECO:0000313" key="7">
    <source>
        <dbReference type="EMBL" id="MEO3716062.1"/>
    </source>
</evidence>
<dbReference type="EMBL" id="JASOOY020000002">
    <property type="protein sequence ID" value="MEO3716062.1"/>
    <property type="molecule type" value="Genomic_DNA"/>
</dbReference>
<evidence type="ECO:0000256" key="4">
    <source>
        <dbReference type="ARBA" id="ARBA00023136"/>
    </source>
</evidence>
<gene>
    <name evidence="7" type="ORF">QP460_000435</name>
</gene>
<organism evidence="7 8">
    <name type="scientific">Corynebacterium amycolatum</name>
    <dbReference type="NCBI Taxonomy" id="43765"/>
    <lineage>
        <taxon>Bacteria</taxon>
        <taxon>Bacillati</taxon>
        <taxon>Actinomycetota</taxon>
        <taxon>Actinomycetes</taxon>
        <taxon>Mycobacteriales</taxon>
        <taxon>Corynebacteriaceae</taxon>
        <taxon>Corynebacterium</taxon>
    </lineage>
</organism>
<reference evidence="7" key="1">
    <citation type="submission" date="2023-05" db="EMBL/GenBank/DDBJ databases">
        <authorList>
            <person name="Du J."/>
        </authorList>
    </citation>
    <scope>NUCLEOTIDE SEQUENCE</scope>
    <source>
        <strain evidence="7">UMB1064</strain>
    </source>
</reference>
<comment type="subcellular location">
    <subcellularLocation>
        <location evidence="1">Membrane</location>
        <topology evidence="1">Multi-pass membrane protein</topology>
    </subcellularLocation>
</comment>
<accession>A0AAW9SHN0</accession>
<keyword evidence="2 5" id="KW-0812">Transmembrane</keyword>
<dbReference type="Pfam" id="PF01545">
    <property type="entry name" value="Cation_efflux"/>
    <property type="match status" value="1"/>
</dbReference>
<feature type="transmembrane region" description="Helical" evidence="5">
    <location>
        <begin position="14"/>
        <end position="32"/>
    </location>
</feature>
<dbReference type="RefSeq" id="WP_284827117.1">
    <property type="nucleotide sequence ID" value="NZ_JASOOY020000002.1"/>
</dbReference>
<dbReference type="SUPFAM" id="SSF161111">
    <property type="entry name" value="Cation efflux protein transmembrane domain-like"/>
    <property type="match status" value="1"/>
</dbReference>
<evidence type="ECO:0000256" key="2">
    <source>
        <dbReference type="ARBA" id="ARBA00022692"/>
    </source>
</evidence>
<feature type="transmembrane region" description="Helical" evidence="5">
    <location>
        <begin position="39"/>
        <end position="58"/>
    </location>
</feature>
<name>A0AAW9SHN0_CORAY</name>
<keyword evidence="3 5" id="KW-1133">Transmembrane helix</keyword>
<reference evidence="7" key="2">
    <citation type="submission" date="2024-05" db="EMBL/GenBank/DDBJ databases">
        <authorList>
            <person name="Wolfe A."/>
        </authorList>
    </citation>
    <scope>NUCLEOTIDE SEQUENCE</scope>
    <source>
        <strain evidence="7">UMB1064</strain>
    </source>
</reference>